<gene>
    <name evidence="2" type="ORF">D9V37_02515</name>
</gene>
<name>A0A3L8P6G0_9ACTN</name>
<dbReference type="InterPro" id="IPR052613">
    <property type="entry name" value="LicD_transferase"/>
</dbReference>
<dbReference type="CDD" id="cd02440">
    <property type="entry name" value="AdoMet_MTases"/>
    <property type="match status" value="1"/>
</dbReference>
<reference evidence="2 3" key="1">
    <citation type="submission" date="2018-10" db="EMBL/GenBank/DDBJ databases">
        <title>Marmoricola sp. 4Q3S-7 whole genome shotgun sequence.</title>
        <authorList>
            <person name="Li F."/>
        </authorList>
    </citation>
    <scope>NUCLEOTIDE SEQUENCE [LARGE SCALE GENOMIC DNA]</scope>
    <source>
        <strain evidence="2 3">4Q3S-7</strain>
    </source>
</reference>
<dbReference type="SUPFAM" id="SSF53335">
    <property type="entry name" value="S-adenosyl-L-methionine-dependent methyltransferases"/>
    <property type="match status" value="1"/>
</dbReference>
<dbReference type="EMBL" id="RDBE01000001">
    <property type="protein sequence ID" value="RLV50845.1"/>
    <property type="molecule type" value="Genomic_DNA"/>
</dbReference>
<organism evidence="2 3">
    <name type="scientific">Nocardioides mangrovicus</name>
    <dbReference type="NCBI Taxonomy" id="2478913"/>
    <lineage>
        <taxon>Bacteria</taxon>
        <taxon>Bacillati</taxon>
        <taxon>Actinomycetota</taxon>
        <taxon>Actinomycetes</taxon>
        <taxon>Propionibacteriales</taxon>
        <taxon>Nocardioidaceae</taxon>
        <taxon>Nocardioides</taxon>
    </lineage>
</organism>
<dbReference type="OrthoDB" id="3780655at2"/>
<feature type="domain" description="Methyltransferase" evidence="1">
    <location>
        <begin position="344"/>
        <end position="399"/>
    </location>
</feature>
<sequence>MSTTEVLSLDADGLRLRGDDEVVLDTLFDGRRIWSFHLLRDSVASRGVRRVEWPTSMRRFLEGTAEVAVVEHLSGAELYRRPTTFNGSHAPIAFVDDEGRPLGVDKSGRMEHTFDTRSEDQVAPLLDSIQQVLGALAEAGVEAFPAYGTLLGAVREQHLIGHDSDADLGYVSRHDHPYDVVRESFALQRRLAEQGYAITRYSGGAFKVDVVEADGAVRGLDVFGGFLTGGRLYLMGEVGHPFREEWIFPLGSCTLEGRTLPAPAQPERMLEAMYGPGWKVPDPAYHFETPYPTVRRLNGWFRGTRTFRDEWERRFSRVREKPPKGAPSDLARYVVESEGVPAQVVDVGCGRGGDALWFAEQGASVTAYDFVPRASTAVQRRAQQAGLPLEVRRLNLLEWRSVLGEGARLAHQPGPRTLLARHVADETTRFGRESLWRFASMALREGGSLYVEGGAQAGEELVTAGAVIVSSDLAGTGRVVARWQS</sequence>
<dbReference type="GO" id="GO:0032259">
    <property type="term" value="P:methylation"/>
    <property type="evidence" value="ECO:0007669"/>
    <property type="project" value="UniProtKB-KW"/>
</dbReference>
<evidence type="ECO:0000259" key="1">
    <source>
        <dbReference type="Pfam" id="PF13649"/>
    </source>
</evidence>
<keyword evidence="2" id="KW-0489">Methyltransferase</keyword>
<keyword evidence="3" id="KW-1185">Reference proteome</keyword>
<dbReference type="AlphaFoldDB" id="A0A3L8P6G0"/>
<evidence type="ECO:0000313" key="3">
    <source>
        <dbReference type="Proteomes" id="UP000281708"/>
    </source>
</evidence>
<dbReference type="GO" id="GO:0008168">
    <property type="term" value="F:methyltransferase activity"/>
    <property type="evidence" value="ECO:0007669"/>
    <property type="project" value="UniProtKB-KW"/>
</dbReference>
<accession>A0A3L8P6G0</accession>
<dbReference type="PANTHER" id="PTHR13627">
    <property type="entry name" value="FUKUTIN RELATED PROTEIN"/>
    <property type="match status" value="1"/>
</dbReference>
<dbReference type="Pfam" id="PF13649">
    <property type="entry name" value="Methyltransf_25"/>
    <property type="match status" value="1"/>
</dbReference>
<evidence type="ECO:0000313" key="2">
    <source>
        <dbReference type="EMBL" id="RLV50845.1"/>
    </source>
</evidence>
<keyword evidence="2" id="KW-0808">Transferase</keyword>
<dbReference type="InterPro" id="IPR029063">
    <property type="entry name" value="SAM-dependent_MTases_sf"/>
</dbReference>
<dbReference type="PANTHER" id="PTHR13627:SF31">
    <property type="entry name" value="RIBITOL 5-PHOSPHATE TRANSFERASE FKRP"/>
    <property type="match status" value="1"/>
</dbReference>
<dbReference type="Proteomes" id="UP000281708">
    <property type="component" value="Unassembled WGS sequence"/>
</dbReference>
<dbReference type="RefSeq" id="WP_121804526.1">
    <property type="nucleotide sequence ID" value="NZ_RDBE01000001.1"/>
</dbReference>
<protein>
    <submittedName>
        <fullName evidence="2">Methyltransferase domain-containing protein</fullName>
    </submittedName>
</protein>
<comment type="caution">
    <text evidence="2">The sequence shown here is derived from an EMBL/GenBank/DDBJ whole genome shotgun (WGS) entry which is preliminary data.</text>
</comment>
<dbReference type="Gene3D" id="3.40.50.150">
    <property type="entry name" value="Vaccinia Virus protein VP39"/>
    <property type="match status" value="1"/>
</dbReference>
<dbReference type="InterPro" id="IPR041698">
    <property type="entry name" value="Methyltransf_25"/>
</dbReference>
<proteinExistence type="predicted"/>